<dbReference type="InterPro" id="IPR000863">
    <property type="entry name" value="Sulfotransferase_dom"/>
</dbReference>
<gene>
    <name evidence="4" type="ORF">HEQ75_18680</name>
</gene>
<dbReference type="EMBL" id="JAAVNE010000034">
    <property type="protein sequence ID" value="NKC32897.1"/>
    <property type="molecule type" value="Genomic_DNA"/>
</dbReference>
<keyword evidence="1" id="KW-0808">Transferase</keyword>
<proteinExistence type="predicted"/>
<dbReference type="SUPFAM" id="SSF52540">
    <property type="entry name" value="P-loop containing nucleoside triphosphate hydrolases"/>
    <property type="match status" value="1"/>
</dbReference>
<dbReference type="Pfam" id="PF00685">
    <property type="entry name" value="Sulfotransfer_1"/>
    <property type="match status" value="1"/>
</dbReference>
<dbReference type="PANTHER" id="PTHR10605:SF56">
    <property type="entry name" value="BIFUNCTIONAL HEPARAN SULFATE N-DEACETYLASE_N-SULFOTRANSFERASE"/>
    <property type="match status" value="1"/>
</dbReference>
<accession>A0ABX1E6S2</accession>
<organism evidence="4 5">
    <name type="scientific">Falsiroseomonas selenitidurans</name>
    <dbReference type="NCBI Taxonomy" id="2716335"/>
    <lineage>
        <taxon>Bacteria</taxon>
        <taxon>Pseudomonadati</taxon>
        <taxon>Pseudomonadota</taxon>
        <taxon>Alphaproteobacteria</taxon>
        <taxon>Acetobacterales</taxon>
        <taxon>Roseomonadaceae</taxon>
        <taxon>Falsiroseomonas</taxon>
    </lineage>
</organism>
<evidence type="ECO:0000313" key="5">
    <source>
        <dbReference type="Proteomes" id="UP000787635"/>
    </source>
</evidence>
<feature type="domain" description="Sulfotransferase" evidence="3">
    <location>
        <begin position="2"/>
        <end position="185"/>
    </location>
</feature>
<comment type="caution">
    <text evidence="4">The sequence shown here is derived from an EMBL/GenBank/DDBJ whole genome shotgun (WGS) entry which is preliminary data.</text>
</comment>
<name>A0ABX1E6S2_9PROT</name>
<evidence type="ECO:0000256" key="1">
    <source>
        <dbReference type="ARBA" id="ARBA00022679"/>
    </source>
</evidence>
<evidence type="ECO:0000313" key="4">
    <source>
        <dbReference type="EMBL" id="NKC32897.1"/>
    </source>
</evidence>
<dbReference type="Gene3D" id="3.40.50.300">
    <property type="entry name" value="P-loop containing nucleotide triphosphate hydrolases"/>
    <property type="match status" value="1"/>
</dbReference>
<dbReference type="Proteomes" id="UP000787635">
    <property type="component" value="Unassembled WGS sequence"/>
</dbReference>
<keyword evidence="5" id="KW-1185">Reference proteome</keyword>
<protein>
    <submittedName>
        <fullName evidence="4">Sulfotransferase domain-containing protein</fullName>
    </submittedName>
</protein>
<dbReference type="InterPro" id="IPR027417">
    <property type="entry name" value="P-loop_NTPase"/>
</dbReference>
<evidence type="ECO:0000256" key="2">
    <source>
        <dbReference type="ARBA" id="ARBA00023180"/>
    </source>
</evidence>
<dbReference type="PANTHER" id="PTHR10605">
    <property type="entry name" value="HEPARAN SULFATE SULFOTRANSFERASE"/>
    <property type="match status" value="1"/>
</dbReference>
<evidence type="ECO:0000259" key="3">
    <source>
        <dbReference type="Pfam" id="PF00685"/>
    </source>
</evidence>
<reference evidence="4 5" key="1">
    <citation type="submission" date="2020-03" db="EMBL/GenBank/DDBJ databases">
        <title>Roseomonas selenitidurans sp. nov. isolated from urban soil.</title>
        <authorList>
            <person name="Liu H."/>
        </authorList>
    </citation>
    <scope>NUCLEOTIDE SEQUENCE [LARGE SCALE GENOMIC DNA]</scope>
    <source>
        <strain evidence="4 5">BU-1</strain>
    </source>
</reference>
<keyword evidence="2" id="KW-0325">Glycoprotein</keyword>
<dbReference type="InterPro" id="IPR037359">
    <property type="entry name" value="NST/OST"/>
</dbReference>
<sequence>MQKSATSALFHALRAHRGMAPARTKEVHYFDREQGVDWSAPDYAAYHAEFPDRPGLWLEATPIYIFWPPSIARMRAYSPALRQIYLFRDPIERCFSHWCWEYARQAELLDFPAAIEAEPARLAAAAPLDDQRRVVTYQARGLYAGQVERLLAHFPREQLLFLSQAELRTQPLATLRRVTDFLEIDAILTPPAIRNPRPKRDYPSRLTAGMVERLQPVFRDDLRRFADLTGLDVQSWLTLRGPSALPEAG</sequence>